<dbReference type="Proteomes" id="UP000053331">
    <property type="component" value="Unassembled WGS sequence"/>
</dbReference>
<evidence type="ECO:0000259" key="4">
    <source>
        <dbReference type="Pfam" id="PF24281"/>
    </source>
</evidence>
<dbReference type="RefSeq" id="WP_050025448.1">
    <property type="nucleotide sequence ID" value="NZ_JNFH02000044.1"/>
</dbReference>
<gene>
    <name evidence="5" type="ORF">FK85_07630</name>
</gene>
<evidence type="ECO:0000313" key="6">
    <source>
        <dbReference type="Proteomes" id="UP000053331"/>
    </source>
</evidence>
<comment type="caution">
    <text evidence="5">The sequence shown here is derived from an EMBL/GenBank/DDBJ whole genome shotgun (WGS) entry which is preliminary data.</text>
</comment>
<organism evidence="5 6">
    <name type="scientific">Halorubrum saccharovorum</name>
    <dbReference type="NCBI Taxonomy" id="2248"/>
    <lineage>
        <taxon>Archaea</taxon>
        <taxon>Methanobacteriati</taxon>
        <taxon>Methanobacteriota</taxon>
        <taxon>Stenosarchaea group</taxon>
        <taxon>Halobacteria</taxon>
        <taxon>Halobacteriales</taxon>
        <taxon>Haloferacaceae</taxon>
        <taxon>Halorubrum</taxon>
    </lineage>
</organism>
<protein>
    <submittedName>
        <fullName evidence="5">Transcriptional regulator</fullName>
    </submittedName>
</protein>
<dbReference type="SUPFAM" id="SSF88659">
    <property type="entry name" value="Sigma3 and sigma4 domains of RNA polymerase sigma factors"/>
    <property type="match status" value="1"/>
</dbReference>
<dbReference type="InterPro" id="IPR007050">
    <property type="entry name" value="HTH_bacterioopsin"/>
</dbReference>
<reference evidence="5 6" key="1">
    <citation type="journal article" date="2015" name="Genome Announc.">
        <title>Draft genome sequence of a Halorubrum H3 strain isolated from the burlinskoye salt lake (Altai Krai, Russia).</title>
        <authorList>
            <person name="Rozanov A.S."/>
            <person name="Bryanskaya A.V."/>
            <person name="Malup T.K."/>
            <person name="Kotenko A.V."/>
            <person name="Peltek S.E."/>
        </authorList>
    </citation>
    <scope>NUCLEOTIDE SEQUENCE [LARGE SCALE GENOMIC DNA]</scope>
    <source>
        <strain evidence="5 6">H3</strain>
    </source>
</reference>
<dbReference type="AlphaFoldDB" id="A0A081EU98"/>
<proteinExistence type="predicted"/>
<keyword evidence="2" id="KW-0804">Transcription</keyword>
<keyword evidence="1" id="KW-0805">Transcription regulation</keyword>
<dbReference type="Pfam" id="PF04967">
    <property type="entry name" value="HTH_10"/>
    <property type="match status" value="1"/>
</dbReference>
<evidence type="ECO:0000256" key="2">
    <source>
        <dbReference type="ARBA" id="ARBA00023163"/>
    </source>
</evidence>
<name>A0A081EU98_9EURY</name>
<dbReference type="InterPro" id="IPR036388">
    <property type="entry name" value="WH-like_DNA-bd_sf"/>
</dbReference>
<dbReference type="Gene3D" id="1.10.10.10">
    <property type="entry name" value="Winged helix-like DNA-binding domain superfamily/Winged helix DNA-binding domain"/>
    <property type="match status" value="1"/>
</dbReference>
<feature type="domain" description="HTH bat-type" evidence="3">
    <location>
        <begin position="182"/>
        <end position="230"/>
    </location>
</feature>
<evidence type="ECO:0000313" key="5">
    <source>
        <dbReference type="EMBL" id="KDS90986.1"/>
    </source>
</evidence>
<dbReference type="OrthoDB" id="198846at2157"/>
<sequence length="253" mass="28494">MQEFDFTVTYEEGADDLMDVFIENSGLYSRTVSCHATADTMWRVDEVTGPPEALEAYDRRIEGLPRCSSLRGMGGCQLDWEHEVLAERPTSRLIYSKQSEGEGCRSVPYLVTRRLGDGALCRAQQYGNTYEWNVLVDDDSALSPVYEELEANLRPGLDLTFGRVDGSPDWTADRPDADDLPPEQREALRAAIERGYYDTPRRMSLQEIAEAERIPVSTLQYRVSRAEAWLAKNYLSGRTAFASDSVEVEESAP</sequence>
<dbReference type="InterPro" id="IPR056529">
    <property type="entry name" value="HVO_2928_N"/>
</dbReference>
<keyword evidence="6" id="KW-1185">Reference proteome</keyword>
<accession>A0A081EU98</accession>
<dbReference type="Pfam" id="PF24281">
    <property type="entry name" value="HVO_2928_N"/>
    <property type="match status" value="1"/>
</dbReference>
<dbReference type="EMBL" id="JNFH02000044">
    <property type="protein sequence ID" value="KDS90986.1"/>
    <property type="molecule type" value="Genomic_DNA"/>
</dbReference>
<dbReference type="PANTHER" id="PTHR34236:SF1">
    <property type="entry name" value="DIMETHYL SULFOXIDE REDUCTASE TRANSCRIPTIONAL ACTIVATOR"/>
    <property type="match status" value="1"/>
</dbReference>
<dbReference type="InterPro" id="IPR013324">
    <property type="entry name" value="RNA_pol_sigma_r3/r4-like"/>
</dbReference>
<feature type="domain" description="HVO-2928 N-terminal" evidence="4">
    <location>
        <begin position="3"/>
        <end position="170"/>
    </location>
</feature>
<evidence type="ECO:0000259" key="3">
    <source>
        <dbReference type="Pfam" id="PF04967"/>
    </source>
</evidence>
<evidence type="ECO:0000256" key="1">
    <source>
        <dbReference type="ARBA" id="ARBA00023015"/>
    </source>
</evidence>
<dbReference type="PANTHER" id="PTHR34236">
    <property type="entry name" value="DIMETHYL SULFOXIDE REDUCTASE TRANSCRIPTIONAL ACTIVATOR"/>
    <property type="match status" value="1"/>
</dbReference>